<dbReference type="InterPro" id="IPR005123">
    <property type="entry name" value="Oxoglu/Fe-dep_dioxygenase_dom"/>
</dbReference>
<evidence type="ECO:0000313" key="12">
    <source>
        <dbReference type="Proteomes" id="UP000442714"/>
    </source>
</evidence>
<comment type="cofactor">
    <cofactor evidence="1">
        <name>L-ascorbate</name>
        <dbReference type="ChEBI" id="CHEBI:38290"/>
    </cofactor>
</comment>
<keyword evidence="2" id="KW-0479">Metal-binding</keyword>
<dbReference type="RefSeq" id="WP_160605092.1">
    <property type="nucleotide sequence ID" value="NZ_WTYX01000002.1"/>
</dbReference>
<dbReference type="PANTHER" id="PTHR10869">
    <property type="entry name" value="PROLYL 4-HYDROXYLASE ALPHA SUBUNIT"/>
    <property type="match status" value="1"/>
</dbReference>
<sequence length="315" mass="35074">MTFEQQVGAFMQSGKYAEAIACAEKGASEGDAWACFCLGDWKLVGQGMKRDVPGAVALLEKGAAQDHIQSLWRLYPLLLTGTGTPADPDRAKEIVEKIRDHDGLCAQQLLLLEQNPEPAEIVRENLASDPAVEVRRGVLSQAECHWIRMVAASQVQPSFVEDPRTGRRIPHPIRTSDGMSFGPAQEDLVINRINHRIARLSGTQYAAGEPLHILRYRPGQQYRPHFDALPNVTNQRIKTAILYLNADFEGGATTFPKLDLEIRVGEGDMLLFDNLDESGKQHEGSFHAGLPVDAGEKWIATRWIRAEKYHPWGEF</sequence>
<evidence type="ECO:0000256" key="8">
    <source>
        <dbReference type="ARBA" id="ARBA00023180"/>
    </source>
</evidence>
<dbReference type="InterPro" id="IPR011990">
    <property type="entry name" value="TPR-like_helical_dom_sf"/>
</dbReference>
<dbReference type="EMBL" id="WTYX01000002">
    <property type="protein sequence ID" value="MXO91416.1"/>
    <property type="molecule type" value="Genomic_DNA"/>
</dbReference>
<protein>
    <submittedName>
        <fullName evidence="11">Proline hydroxylase</fullName>
    </submittedName>
</protein>
<evidence type="ECO:0000313" key="11">
    <source>
        <dbReference type="EMBL" id="MXO91416.1"/>
    </source>
</evidence>
<dbReference type="GO" id="GO:0031418">
    <property type="term" value="F:L-ascorbic acid binding"/>
    <property type="evidence" value="ECO:0007669"/>
    <property type="project" value="UniProtKB-KW"/>
</dbReference>
<dbReference type="OrthoDB" id="255432at2"/>
<proteinExistence type="predicted"/>
<organism evidence="11 12">
    <name type="scientific">Pontixanthobacter aquaemixtae</name>
    <dbReference type="NCBI Taxonomy" id="1958940"/>
    <lineage>
        <taxon>Bacteria</taxon>
        <taxon>Pseudomonadati</taxon>
        <taxon>Pseudomonadota</taxon>
        <taxon>Alphaproteobacteria</taxon>
        <taxon>Sphingomonadales</taxon>
        <taxon>Erythrobacteraceae</taxon>
        <taxon>Pontixanthobacter</taxon>
    </lineage>
</organism>
<evidence type="ECO:0000256" key="9">
    <source>
        <dbReference type="SAM" id="MobiDB-lite"/>
    </source>
</evidence>
<dbReference type="AlphaFoldDB" id="A0A844ZWU2"/>
<evidence type="ECO:0000256" key="2">
    <source>
        <dbReference type="ARBA" id="ARBA00022723"/>
    </source>
</evidence>
<feature type="domain" description="Fe2OG dioxygenase" evidence="10">
    <location>
        <begin position="207"/>
        <end position="306"/>
    </location>
</feature>
<accession>A0A844ZWU2</accession>
<dbReference type="GO" id="GO:0051213">
    <property type="term" value="F:dioxygenase activity"/>
    <property type="evidence" value="ECO:0007669"/>
    <property type="project" value="UniProtKB-KW"/>
</dbReference>
<dbReference type="GO" id="GO:0005506">
    <property type="term" value="F:iron ion binding"/>
    <property type="evidence" value="ECO:0007669"/>
    <property type="project" value="InterPro"/>
</dbReference>
<dbReference type="SMART" id="SM00702">
    <property type="entry name" value="P4Hc"/>
    <property type="match status" value="1"/>
</dbReference>
<dbReference type="InterPro" id="IPR044862">
    <property type="entry name" value="Pro_4_hyd_alph_FE2OG_OXY"/>
</dbReference>
<keyword evidence="6" id="KW-0560">Oxidoreductase</keyword>
<evidence type="ECO:0000256" key="1">
    <source>
        <dbReference type="ARBA" id="ARBA00001961"/>
    </source>
</evidence>
<evidence type="ECO:0000256" key="3">
    <source>
        <dbReference type="ARBA" id="ARBA00022824"/>
    </source>
</evidence>
<reference evidence="11 12" key="1">
    <citation type="submission" date="2019-12" db="EMBL/GenBank/DDBJ databases">
        <title>Genomic-based taxomic classification of the family Erythrobacteraceae.</title>
        <authorList>
            <person name="Xu L."/>
        </authorList>
    </citation>
    <scope>NUCLEOTIDE SEQUENCE [LARGE SCALE GENOMIC DNA]</scope>
    <source>
        <strain evidence="11 12">KCTC 52763</strain>
    </source>
</reference>
<keyword evidence="5" id="KW-0223">Dioxygenase</keyword>
<evidence type="ECO:0000256" key="5">
    <source>
        <dbReference type="ARBA" id="ARBA00022964"/>
    </source>
</evidence>
<gene>
    <name evidence="11" type="ORF">GRI41_11320</name>
</gene>
<comment type="caution">
    <text evidence="11">The sequence shown here is derived from an EMBL/GenBank/DDBJ whole genome shotgun (WGS) entry which is preliminary data.</text>
</comment>
<keyword evidence="3" id="KW-0256">Endoplasmic reticulum</keyword>
<keyword evidence="8" id="KW-0325">Glycoprotein</keyword>
<dbReference type="PANTHER" id="PTHR10869:SF246">
    <property type="entry name" value="TRANSMEMBRANE PROLYL 4-HYDROXYLASE"/>
    <property type="match status" value="1"/>
</dbReference>
<dbReference type="SUPFAM" id="SSF81901">
    <property type="entry name" value="HCP-like"/>
    <property type="match status" value="1"/>
</dbReference>
<dbReference type="Proteomes" id="UP000442714">
    <property type="component" value="Unassembled WGS sequence"/>
</dbReference>
<dbReference type="Gene3D" id="1.25.40.10">
    <property type="entry name" value="Tetratricopeptide repeat domain"/>
    <property type="match status" value="1"/>
</dbReference>
<dbReference type="Pfam" id="PF13640">
    <property type="entry name" value="2OG-FeII_Oxy_3"/>
    <property type="match status" value="1"/>
</dbReference>
<evidence type="ECO:0000256" key="7">
    <source>
        <dbReference type="ARBA" id="ARBA00023004"/>
    </source>
</evidence>
<feature type="region of interest" description="Disordered" evidence="9">
    <location>
        <begin position="161"/>
        <end position="180"/>
    </location>
</feature>
<dbReference type="GO" id="GO:0016705">
    <property type="term" value="F:oxidoreductase activity, acting on paired donors, with incorporation or reduction of molecular oxygen"/>
    <property type="evidence" value="ECO:0007669"/>
    <property type="project" value="InterPro"/>
</dbReference>
<dbReference type="Gene3D" id="2.60.120.620">
    <property type="entry name" value="q2cbj1_9rhob like domain"/>
    <property type="match status" value="1"/>
</dbReference>
<dbReference type="InterPro" id="IPR006620">
    <property type="entry name" value="Pro_4_hyd_alph"/>
</dbReference>
<name>A0A844ZWU2_9SPHN</name>
<evidence type="ECO:0000259" key="10">
    <source>
        <dbReference type="PROSITE" id="PS51471"/>
    </source>
</evidence>
<keyword evidence="7" id="KW-0408">Iron</keyword>
<evidence type="ECO:0000256" key="4">
    <source>
        <dbReference type="ARBA" id="ARBA00022896"/>
    </source>
</evidence>
<evidence type="ECO:0000256" key="6">
    <source>
        <dbReference type="ARBA" id="ARBA00023002"/>
    </source>
</evidence>
<dbReference type="PROSITE" id="PS51471">
    <property type="entry name" value="FE2OG_OXY"/>
    <property type="match status" value="1"/>
</dbReference>
<keyword evidence="12" id="KW-1185">Reference proteome</keyword>
<keyword evidence="4" id="KW-0847">Vitamin C</keyword>
<dbReference type="InterPro" id="IPR045054">
    <property type="entry name" value="P4HA-like"/>
</dbReference>